<feature type="chain" id="PRO_5038983969" evidence="1">
    <location>
        <begin position="21"/>
        <end position="287"/>
    </location>
</feature>
<gene>
    <name evidence="2" type="ORF">FVP74_00510</name>
</gene>
<evidence type="ECO:0000313" key="2">
    <source>
        <dbReference type="EMBL" id="TXK14944.1"/>
    </source>
</evidence>
<dbReference type="AlphaFoldDB" id="A0A5C8I9I2"/>
<dbReference type="Proteomes" id="UP000321949">
    <property type="component" value="Unassembled WGS sequence"/>
</dbReference>
<dbReference type="OrthoDB" id="3784033at2"/>
<comment type="caution">
    <text evidence="2">The sequence shown here is derived from an EMBL/GenBank/DDBJ whole genome shotgun (WGS) entry which is preliminary data.</text>
</comment>
<keyword evidence="1" id="KW-0732">Signal</keyword>
<organism evidence="2 3">
    <name type="scientific">Microbacterium saccharophilum</name>
    <dbReference type="NCBI Taxonomy" id="1213358"/>
    <lineage>
        <taxon>Bacteria</taxon>
        <taxon>Bacillati</taxon>
        <taxon>Actinomycetota</taxon>
        <taxon>Actinomycetes</taxon>
        <taxon>Micrococcales</taxon>
        <taxon>Microbacteriaceae</taxon>
        <taxon>Microbacterium</taxon>
    </lineage>
</organism>
<proteinExistence type="predicted"/>
<protein>
    <submittedName>
        <fullName evidence="2">Uncharacterized protein</fullName>
    </submittedName>
</protein>
<feature type="signal peptide" evidence="1">
    <location>
        <begin position="1"/>
        <end position="20"/>
    </location>
</feature>
<dbReference type="EMBL" id="VRSX01000001">
    <property type="protein sequence ID" value="TXK14944.1"/>
    <property type="molecule type" value="Genomic_DNA"/>
</dbReference>
<evidence type="ECO:0000256" key="1">
    <source>
        <dbReference type="SAM" id="SignalP"/>
    </source>
</evidence>
<reference evidence="2 3" key="1">
    <citation type="submission" date="2019-08" db="EMBL/GenBank/DDBJ databases">
        <authorList>
            <person name="Dong K."/>
        </authorList>
    </citation>
    <scope>NUCLEOTIDE SEQUENCE [LARGE SCALE GENOMIC DNA]</scope>
    <source>
        <strain evidence="2 3">K-1</strain>
    </source>
</reference>
<keyword evidence="3" id="KW-1185">Reference proteome</keyword>
<sequence length="287" mass="29763">MRAWRAAAAAAAVLVLAGCAAPTEPDPDALPAGVTVSLTQQRSDVAERQAQVRVSNGSDAVVTVGAVSVSDPRWTGPATRVVQRRSTLAPGAEVNVRVQLAPVQCAAGGEATAVVSLEYEMDGRAGTAVAPVEEVFPFLAALHERECVEQRARQTAAIGFAGFTPSEAGAPASLELAISPVSEAHDLVVVGIRETNLLTFEGYDPAAGSYPLGIDLTGMGRSGAAASLPLIPARCDSHAVQEDKRGTVFGLLVEVDGVAGRFDLVADPELRGRILSWVAHWCGYGSR</sequence>
<dbReference type="PROSITE" id="PS51257">
    <property type="entry name" value="PROKAR_LIPOPROTEIN"/>
    <property type="match status" value="1"/>
</dbReference>
<accession>A0A5C8I9I2</accession>
<name>A0A5C8I9I2_9MICO</name>
<evidence type="ECO:0000313" key="3">
    <source>
        <dbReference type="Proteomes" id="UP000321949"/>
    </source>
</evidence>